<evidence type="ECO:0000259" key="3">
    <source>
        <dbReference type="Pfam" id="PF00724"/>
    </source>
</evidence>
<dbReference type="Gene3D" id="3.20.20.70">
    <property type="entry name" value="Aldolase class I"/>
    <property type="match status" value="1"/>
</dbReference>
<dbReference type="eggNOG" id="COG1902">
    <property type="taxonomic scope" value="Bacteria"/>
</dbReference>
<dbReference type="PANTHER" id="PTHR43656">
    <property type="entry name" value="BINDING OXIDOREDUCTASE, PUTATIVE (AFU_ORTHOLOGUE AFUA_2G08260)-RELATED"/>
    <property type="match status" value="1"/>
</dbReference>
<dbReference type="Pfam" id="PF00724">
    <property type="entry name" value="Oxidored_FMN"/>
    <property type="match status" value="1"/>
</dbReference>
<dbReference type="HOGENOM" id="CLU_012153_2_3_7"/>
<proteinExistence type="predicted"/>
<dbReference type="GO" id="GO:0010181">
    <property type="term" value="F:FMN binding"/>
    <property type="evidence" value="ECO:0007669"/>
    <property type="project" value="InterPro"/>
</dbReference>
<reference evidence="4 5" key="2">
    <citation type="journal article" date="2012" name="BMC Genomics">
        <title>The genome of Pelobacter carbinolicus reveals surprising metabolic capabilities and physiological features.</title>
        <authorList>
            <person name="Aklujkar M."/>
            <person name="Haveman S.A."/>
            <person name="Didonato R.Jr."/>
            <person name="Chertkov O."/>
            <person name="Han C.S."/>
            <person name="Land M.L."/>
            <person name="Brown P."/>
            <person name="Lovley D.R."/>
        </authorList>
    </citation>
    <scope>NUCLEOTIDE SEQUENCE [LARGE SCALE GENOMIC DNA]</scope>
    <source>
        <strain evidence="5">DSM 2380 / NBRC 103641 / GraBd1</strain>
    </source>
</reference>
<evidence type="ECO:0000313" key="5">
    <source>
        <dbReference type="Proteomes" id="UP000002534"/>
    </source>
</evidence>
<dbReference type="InterPro" id="IPR013785">
    <property type="entry name" value="Aldolase_TIM"/>
</dbReference>
<dbReference type="SUPFAM" id="SSF51395">
    <property type="entry name" value="FMN-linked oxidoreductases"/>
    <property type="match status" value="1"/>
</dbReference>
<dbReference type="CDD" id="cd02803">
    <property type="entry name" value="OYE_like_FMN_family"/>
    <property type="match status" value="1"/>
</dbReference>
<name>Q3A8G0_SYNC1</name>
<evidence type="ECO:0000313" key="4">
    <source>
        <dbReference type="EMBL" id="ABA87332.1"/>
    </source>
</evidence>
<evidence type="ECO:0000256" key="2">
    <source>
        <dbReference type="ARBA" id="ARBA00023002"/>
    </source>
</evidence>
<dbReference type="RefSeq" id="WP_011339719.1">
    <property type="nucleotide sequence ID" value="NC_007498.2"/>
</dbReference>
<organism evidence="4 5">
    <name type="scientific">Syntrophotalea carbinolica (strain DSM 2380 / NBRC 103641 / GraBd1)</name>
    <name type="common">Pelobacter carbinolicus</name>
    <dbReference type="NCBI Taxonomy" id="338963"/>
    <lineage>
        <taxon>Bacteria</taxon>
        <taxon>Pseudomonadati</taxon>
        <taxon>Thermodesulfobacteriota</taxon>
        <taxon>Desulfuromonadia</taxon>
        <taxon>Desulfuromonadales</taxon>
        <taxon>Syntrophotaleaceae</taxon>
        <taxon>Syntrophotalea</taxon>
    </lineage>
</organism>
<dbReference type="InterPro" id="IPR051799">
    <property type="entry name" value="NADH_flavin_oxidoreductase"/>
</dbReference>
<dbReference type="EMBL" id="CP000142">
    <property type="protein sequence ID" value="ABA87332.1"/>
    <property type="molecule type" value="Genomic_DNA"/>
</dbReference>
<dbReference type="Proteomes" id="UP000002534">
    <property type="component" value="Chromosome"/>
</dbReference>
<sequence>MSKLFSPAVIGGMALRNRTVRSATWEGMAADDGAATPELIDLMASLARNDVGLVITGHAFVSSEGQAGPWQLGVHDDSMLEGLTAMAGAVHAQGGRIALQIAHAGCYGAHELSGQEAMGPSAMDGSKAPVCHAMTAADIRRVVEAFAAAALRAKKAGFDAVQIHAAHGYLLSEFLSPYFNQRTDEYGGPVENRAKLVLEVLQAVRKAVGPDYPVLIKLNSEDFVEGGVTVEDMLKVAERLQQAGIDAVEMSGGTIYASGDMSSLRPGRLDTPDTEVFYRKAAELFKQRLTVPLILVGGILSYEVAETLLTEGTADFIALCRSLIREPDLIRRWHRGDRSKARCLLCNGCLGPIMQGRGPLCILDNRGSDTGGKDSGA</sequence>
<dbReference type="PANTHER" id="PTHR43656:SF2">
    <property type="entry name" value="BINDING OXIDOREDUCTASE, PUTATIVE (AFU_ORTHOLOGUE AFUA_2G08260)-RELATED"/>
    <property type="match status" value="1"/>
</dbReference>
<protein>
    <submittedName>
        <fullName evidence="4">NADH-dependent flavin oxidoreductase, Oye family</fullName>
    </submittedName>
</protein>
<dbReference type="AlphaFoldDB" id="Q3A8G0"/>
<accession>Q3A8G0</accession>
<keyword evidence="1" id="KW-0285">Flavoprotein</keyword>
<keyword evidence="2" id="KW-0560">Oxidoreductase</keyword>
<evidence type="ECO:0000256" key="1">
    <source>
        <dbReference type="ARBA" id="ARBA00022630"/>
    </source>
</evidence>
<feature type="domain" description="NADH:flavin oxidoreductase/NADH oxidase N-terminal" evidence="3">
    <location>
        <begin position="3"/>
        <end position="335"/>
    </location>
</feature>
<dbReference type="GO" id="GO:0016491">
    <property type="term" value="F:oxidoreductase activity"/>
    <property type="evidence" value="ECO:0007669"/>
    <property type="project" value="UniProtKB-KW"/>
</dbReference>
<keyword evidence="5" id="KW-1185">Reference proteome</keyword>
<dbReference type="InterPro" id="IPR001155">
    <property type="entry name" value="OxRdtase_FMN_N"/>
</dbReference>
<gene>
    <name evidence="4" type="ordered locus">Pcar_0069</name>
</gene>
<dbReference type="KEGG" id="pca:Pcar_0069"/>
<dbReference type="STRING" id="338963.Pcar_0069"/>
<reference evidence="5" key="1">
    <citation type="submission" date="2005-10" db="EMBL/GenBank/DDBJ databases">
        <title>Complete sequence of Pelobacter carbinolicus DSM 2380.</title>
        <authorList>
            <person name="Copeland A."/>
            <person name="Lucas S."/>
            <person name="Lapidus A."/>
            <person name="Barry K."/>
            <person name="Detter J.C."/>
            <person name="Glavina T."/>
            <person name="Hammon N."/>
            <person name="Israni S."/>
            <person name="Pitluck S."/>
            <person name="Chertkov O."/>
            <person name="Schmutz J."/>
            <person name="Larimer F."/>
            <person name="Land M."/>
            <person name="Kyrpides N."/>
            <person name="Ivanova N."/>
            <person name="Richardson P."/>
        </authorList>
    </citation>
    <scope>NUCLEOTIDE SEQUENCE [LARGE SCALE GENOMIC DNA]</scope>
    <source>
        <strain evidence="5">DSM 2380 / NBRC 103641 / GraBd1</strain>
    </source>
</reference>